<evidence type="ECO:0000256" key="6">
    <source>
        <dbReference type="ARBA" id="ARBA00012404"/>
    </source>
</evidence>
<dbReference type="FunFam" id="3.40.190.10:FF:000034">
    <property type="entry name" value="Chorismate mutase/prephenate dehydratase"/>
    <property type="match status" value="1"/>
</dbReference>
<keyword evidence="11" id="KW-0057">Aromatic amino acid biosynthesis</keyword>
<feature type="binding site" evidence="19">
    <location>
        <position position="26"/>
    </location>
    <ligand>
        <name>substrate</name>
    </ligand>
</feature>
<comment type="pathway">
    <text evidence="5">Metabolic intermediate biosynthesis; prephenate biosynthesis; prephenate from chorismate: step 1/1.</text>
</comment>
<dbReference type="GO" id="GO:0004664">
    <property type="term" value="F:prephenate dehydratase activity"/>
    <property type="evidence" value="ECO:0007669"/>
    <property type="project" value="UniProtKB-EC"/>
</dbReference>
<feature type="binding site" evidence="19">
    <location>
        <position position="50"/>
    </location>
    <ligand>
        <name>substrate</name>
    </ligand>
</feature>
<dbReference type="Pfam" id="PF00800">
    <property type="entry name" value="PDT"/>
    <property type="match status" value="1"/>
</dbReference>
<dbReference type="AlphaFoldDB" id="A0A7X1E493"/>
<proteinExistence type="predicted"/>
<comment type="caution">
    <text evidence="24">The sequence shown here is derived from an EMBL/GenBank/DDBJ whole genome shotgun (WGS) entry which is preliminary data.</text>
</comment>
<evidence type="ECO:0000256" key="16">
    <source>
        <dbReference type="ARBA" id="ARBA00031175"/>
    </source>
</evidence>
<keyword evidence="12" id="KW-0584">Phenylalanine biosynthesis</keyword>
<gene>
    <name evidence="24" type="primary">pheA</name>
    <name evidence="24" type="ORF">H5P30_08900</name>
</gene>
<dbReference type="InterPro" id="IPR036263">
    <property type="entry name" value="Chorismate_II_sf"/>
</dbReference>
<feature type="binding site" evidence="19">
    <location>
        <position position="37"/>
    </location>
    <ligand>
        <name>substrate</name>
    </ligand>
</feature>
<dbReference type="InterPro" id="IPR001086">
    <property type="entry name" value="Preph_deHydtase"/>
</dbReference>
<dbReference type="PROSITE" id="PS51171">
    <property type="entry name" value="PREPHENATE_DEHYDR_3"/>
    <property type="match status" value="1"/>
</dbReference>
<dbReference type="UniPathway" id="UPA00121">
    <property type="reaction ID" value="UER00345"/>
</dbReference>
<dbReference type="PROSITE" id="PS51671">
    <property type="entry name" value="ACT"/>
    <property type="match status" value="1"/>
</dbReference>
<keyword evidence="13" id="KW-0413">Isomerase</keyword>
<comment type="function">
    <text evidence="2">Catalyzes the Claisen rearrangement of chorismate to prephenate and the decarboxylation/dehydration of prephenate to phenylpyruvate.</text>
</comment>
<keyword evidence="10" id="KW-0028">Amino-acid biosynthesis</keyword>
<dbReference type="PANTHER" id="PTHR21022:SF19">
    <property type="entry name" value="PREPHENATE DEHYDRATASE-RELATED"/>
    <property type="match status" value="1"/>
</dbReference>
<dbReference type="Gene3D" id="3.40.190.10">
    <property type="entry name" value="Periplasmic binding protein-like II"/>
    <property type="match status" value="2"/>
</dbReference>
<keyword evidence="9" id="KW-0963">Cytoplasm</keyword>
<dbReference type="SUPFAM" id="SSF55021">
    <property type="entry name" value="ACT-like"/>
    <property type="match status" value="1"/>
</dbReference>
<evidence type="ECO:0000256" key="5">
    <source>
        <dbReference type="ARBA" id="ARBA00004817"/>
    </source>
</evidence>
<dbReference type="InterPro" id="IPR002912">
    <property type="entry name" value="ACT_dom"/>
</dbReference>
<dbReference type="InterPro" id="IPR036979">
    <property type="entry name" value="CM_dom_sf"/>
</dbReference>
<reference evidence="24 25" key="1">
    <citation type="submission" date="2020-07" db="EMBL/GenBank/DDBJ databases">
        <authorList>
            <person name="Feng X."/>
        </authorList>
    </citation>
    <scope>NUCLEOTIDE SEQUENCE [LARGE SCALE GENOMIC DNA]</scope>
    <source>
        <strain evidence="24 25">JCM14086</strain>
    </source>
</reference>
<name>A0A7X1E493_9BACT</name>
<keyword evidence="14 24" id="KW-0456">Lyase</keyword>
<evidence type="ECO:0000256" key="1">
    <source>
        <dbReference type="ARBA" id="ARBA00000824"/>
    </source>
</evidence>
<dbReference type="GO" id="GO:0005737">
    <property type="term" value="C:cytoplasm"/>
    <property type="evidence" value="ECO:0007669"/>
    <property type="project" value="UniProtKB-SubCell"/>
</dbReference>
<feature type="site" description="Essential for prephenate dehydratase activity" evidence="20">
    <location>
        <position position="256"/>
    </location>
</feature>
<feature type="domain" description="ACT" evidence="23">
    <location>
        <begin position="278"/>
        <end position="355"/>
    </location>
</feature>
<evidence type="ECO:0000256" key="4">
    <source>
        <dbReference type="ARBA" id="ARBA00004741"/>
    </source>
</evidence>
<feature type="binding site" evidence="19">
    <location>
        <position position="9"/>
    </location>
    <ligand>
        <name>substrate</name>
    </ligand>
</feature>
<dbReference type="EC" id="4.2.1.51" evidence="7"/>
<comment type="catalytic activity">
    <reaction evidence="18">
        <text>prephenate + H(+) = 3-phenylpyruvate + CO2 + H2O</text>
        <dbReference type="Rhea" id="RHEA:21648"/>
        <dbReference type="ChEBI" id="CHEBI:15377"/>
        <dbReference type="ChEBI" id="CHEBI:15378"/>
        <dbReference type="ChEBI" id="CHEBI:16526"/>
        <dbReference type="ChEBI" id="CHEBI:18005"/>
        <dbReference type="ChEBI" id="CHEBI:29934"/>
        <dbReference type="EC" id="4.2.1.51"/>
    </reaction>
</comment>
<dbReference type="SUPFAM" id="SSF53850">
    <property type="entry name" value="Periplasmic binding protein-like II"/>
    <property type="match status" value="1"/>
</dbReference>
<dbReference type="CDD" id="cd13630">
    <property type="entry name" value="PBP2_PDT_1"/>
    <property type="match status" value="1"/>
</dbReference>
<dbReference type="Gene3D" id="1.20.59.10">
    <property type="entry name" value="Chorismate mutase"/>
    <property type="match status" value="1"/>
</dbReference>
<accession>A0A7X1E493</accession>
<dbReference type="CDD" id="cd04905">
    <property type="entry name" value="ACT_CM-PDT"/>
    <property type="match status" value="1"/>
</dbReference>
<dbReference type="PROSITE" id="PS00858">
    <property type="entry name" value="PREPHENATE_DEHYDR_2"/>
    <property type="match status" value="1"/>
</dbReference>
<evidence type="ECO:0000256" key="3">
    <source>
        <dbReference type="ARBA" id="ARBA00004496"/>
    </source>
</evidence>
<dbReference type="InterPro" id="IPR008242">
    <property type="entry name" value="Chor_mutase/pphenate_deHydtase"/>
</dbReference>
<dbReference type="GO" id="GO:0009094">
    <property type="term" value="P:L-phenylalanine biosynthetic process"/>
    <property type="evidence" value="ECO:0007669"/>
    <property type="project" value="UniProtKB-UniPathway"/>
</dbReference>
<evidence type="ECO:0000256" key="8">
    <source>
        <dbReference type="ARBA" id="ARBA00014401"/>
    </source>
</evidence>
<dbReference type="InterPro" id="IPR018528">
    <property type="entry name" value="Preph_deHydtase_CS"/>
</dbReference>
<dbReference type="SUPFAM" id="SSF48600">
    <property type="entry name" value="Chorismate mutase II"/>
    <property type="match status" value="1"/>
</dbReference>
<evidence type="ECO:0000259" key="23">
    <source>
        <dbReference type="PROSITE" id="PS51671"/>
    </source>
</evidence>
<comment type="pathway">
    <text evidence="4">Amino-acid biosynthesis; L-phenylalanine biosynthesis; phenylpyruvate from prephenate: step 1/1.</text>
</comment>
<dbReference type="Pfam" id="PF01842">
    <property type="entry name" value="ACT"/>
    <property type="match status" value="1"/>
</dbReference>
<protein>
    <recommendedName>
        <fullName evidence="8">Bifunctional chorismate mutase/prephenate dehydratase</fullName>
        <ecNumber evidence="7">4.2.1.51</ecNumber>
        <ecNumber evidence="6">5.4.99.5</ecNumber>
    </recommendedName>
    <alternativeName>
        <fullName evidence="17">Chorismate mutase-prephenate dehydratase</fullName>
    </alternativeName>
    <alternativeName>
        <fullName evidence="16">p-protein</fullName>
    </alternativeName>
</protein>
<evidence type="ECO:0000256" key="14">
    <source>
        <dbReference type="ARBA" id="ARBA00023239"/>
    </source>
</evidence>
<dbReference type="InterPro" id="IPR045865">
    <property type="entry name" value="ACT-like_dom_sf"/>
</dbReference>
<dbReference type="NCBIfam" id="NF008865">
    <property type="entry name" value="PRK11898.1"/>
    <property type="match status" value="1"/>
</dbReference>
<evidence type="ECO:0000256" key="15">
    <source>
        <dbReference type="ARBA" id="ARBA00023268"/>
    </source>
</evidence>
<evidence type="ECO:0000256" key="20">
    <source>
        <dbReference type="PIRSR" id="PIRSR001500-2"/>
    </source>
</evidence>
<dbReference type="PANTHER" id="PTHR21022">
    <property type="entry name" value="PREPHENATE DEHYDRATASE P PROTEIN"/>
    <property type="match status" value="1"/>
</dbReference>
<evidence type="ECO:0000256" key="12">
    <source>
        <dbReference type="ARBA" id="ARBA00023222"/>
    </source>
</evidence>
<evidence type="ECO:0000256" key="9">
    <source>
        <dbReference type="ARBA" id="ARBA00022490"/>
    </source>
</evidence>
<dbReference type="Gene3D" id="3.30.70.260">
    <property type="match status" value="1"/>
</dbReference>
<feature type="domain" description="Prephenate dehydratase" evidence="22">
    <location>
        <begin position="89"/>
        <end position="263"/>
    </location>
</feature>
<dbReference type="EMBL" id="JACHVA010000080">
    <property type="protein sequence ID" value="MBC2601896.1"/>
    <property type="molecule type" value="Genomic_DNA"/>
</dbReference>
<comment type="catalytic activity">
    <reaction evidence="1">
        <text>chorismate = prephenate</text>
        <dbReference type="Rhea" id="RHEA:13897"/>
        <dbReference type="ChEBI" id="CHEBI:29748"/>
        <dbReference type="ChEBI" id="CHEBI:29934"/>
        <dbReference type="EC" id="5.4.99.5"/>
    </reaction>
</comment>
<evidence type="ECO:0000256" key="7">
    <source>
        <dbReference type="ARBA" id="ARBA00013147"/>
    </source>
</evidence>
<dbReference type="FunFam" id="3.30.70.260:FF:000012">
    <property type="entry name" value="Prephenate dehydratase"/>
    <property type="match status" value="1"/>
</dbReference>
<dbReference type="SMART" id="SM00830">
    <property type="entry name" value="CM_2"/>
    <property type="match status" value="1"/>
</dbReference>
<evidence type="ECO:0000313" key="25">
    <source>
        <dbReference type="Proteomes" id="UP000525652"/>
    </source>
</evidence>
<dbReference type="UniPathway" id="UPA00120">
    <property type="reaction ID" value="UER00203"/>
</dbReference>
<organism evidence="24 25">
    <name type="scientific">Puniceicoccus vermicola</name>
    <dbReference type="NCBI Taxonomy" id="388746"/>
    <lineage>
        <taxon>Bacteria</taxon>
        <taxon>Pseudomonadati</taxon>
        <taxon>Verrucomicrobiota</taxon>
        <taxon>Opitutia</taxon>
        <taxon>Puniceicoccales</taxon>
        <taxon>Puniceicoccaceae</taxon>
        <taxon>Puniceicoccus</taxon>
    </lineage>
</organism>
<comment type="subcellular location">
    <subcellularLocation>
        <location evidence="3">Cytoplasm</location>
    </subcellularLocation>
</comment>
<evidence type="ECO:0000259" key="22">
    <source>
        <dbReference type="PROSITE" id="PS51171"/>
    </source>
</evidence>
<dbReference type="RefSeq" id="WP_185692598.1">
    <property type="nucleotide sequence ID" value="NZ_JACHVA010000080.1"/>
</dbReference>
<dbReference type="GO" id="GO:0046417">
    <property type="term" value="P:chorismate metabolic process"/>
    <property type="evidence" value="ECO:0007669"/>
    <property type="project" value="InterPro"/>
</dbReference>
<dbReference type="Proteomes" id="UP000525652">
    <property type="component" value="Unassembled WGS sequence"/>
</dbReference>
<evidence type="ECO:0000256" key="17">
    <source>
        <dbReference type="ARBA" id="ARBA00031520"/>
    </source>
</evidence>
<evidence type="ECO:0000256" key="19">
    <source>
        <dbReference type="PIRSR" id="PIRSR001500-1"/>
    </source>
</evidence>
<evidence type="ECO:0000256" key="11">
    <source>
        <dbReference type="ARBA" id="ARBA00023141"/>
    </source>
</evidence>
<sequence>MSEALNELRKRINQIDQDLVALLDERVNLASEIGKTKVRDGVPFFDPSREEEVLERVSSNSDGSFPQSALRRIFREIISASISLQKQLVIGFLGPEATFTHQAARECFGSSVEFRAFRTIPEIFRAVERGAVDYGVAPVENSIQGSVFATLDSLVDVDLRIIAERRLSIEHCLISNEPLDKIERVYSKDQALGQCRDWLAKNLPKAELIDATSTAGAVKIAAEEAGSAAIASALAAAEFNLPVLERGIQDVRNNYTRFLVLGRPETAPAVPVERARTAVVLSISDEPGALQTALDPFAEKGINLSRIESRPSRKKAWDYLFFIEFAGHEKTPEVAEVLEHLRASCPLVKVLGSFPVADKLD</sequence>
<keyword evidence="15" id="KW-0511">Multifunctional enzyme</keyword>
<evidence type="ECO:0000256" key="18">
    <source>
        <dbReference type="ARBA" id="ARBA00047848"/>
    </source>
</evidence>
<evidence type="ECO:0000256" key="10">
    <source>
        <dbReference type="ARBA" id="ARBA00022605"/>
    </source>
</evidence>
<feature type="binding site" evidence="19">
    <location>
        <position position="85"/>
    </location>
    <ligand>
        <name>substrate</name>
    </ligand>
</feature>
<dbReference type="Pfam" id="PF01817">
    <property type="entry name" value="CM_2"/>
    <property type="match status" value="1"/>
</dbReference>
<dbReference type="GO" id="GO:0004106">
    <property type="term" value="F:chorismate mutase activity"/>
    <property type="evidence" value="ECO:0007669"/>
    <property type="project" value="UniProtKB-EC"/>
</dbReference>
<dbReference type="InterPro" id="IPR002701">
    <property type="entry name" value="CM_II_prokaryot"/>
</dbReference>
<feature type="binding site" evidence="19">
    <location>
        <position position="81"/>
    </location>
    <ligand>
        <name>substrate</name>
    </ligand>
</feature>
<dbReference type="PROSITE" id="PS00857">
    <property type="entry name" value="PREPHENATE_DEHYDR_1"/>
    <property type="match status" value="1"/>
</dbReference>
<evidence type="ECO:0000256" key="13">
    <source>
        <dbReference type="ARBA" id="ARBA00023235"/>
    </source>
</evidence>
<evidence type="ECO:0000259" key="21">
    <source>
        <dbReference type="PROSITE" id="PS51168"/>
    </source>
</evidence>
<feature type="binding site" evidence="19">
    <location>
        <position position="46"/>
    </location>
    <ligand>
        <name>substrate</name>
    </ligand>
</feature>
<dbReference type="EC" id="5.4.99.5" evidence="6"/>
<feature type="domain" description="Chorismate mutase" evidence="21">
    <location>
        <begin position="1"/>
        <end position="89"/>
    </location>
</feature>
<keyword evidence="25" id="KW-1185">Reference proteome</keyword>
<evidence type="ECO:0000256" key="2">
    <source>
        <dbReference type="ARBA" id="ARBA00002364"/>
    </source>
</evidence>
<dbReference type="PROSITE" id="PS51168">
    <property type="entry name" value="CHORISMATE_MUT_2"/>
    <property type="match status" value="1"/>
</dbReference>
<evidence type="ECO:0000313" key="24">
    <source>
        <dbReference type="EMBL" id="MBC2601896.1"/>
    </source>
</evidence>
<dbReference type="PIRSF" id="PIRSF001500">
    <property type="entry name" value="Chor_mut_pdt_Ppr"/>
    <property type="match status" value="1"/>
</dbReference>